<dbReference type="Gene3D" id="3.40.50.300">
    <property type="entry name" value="P-loop containing nucleotide triphosphate hydrolases"/>
    <property type="match status" value="1"/>
</dbReference>
<dbReference type="CDD" id="cd02042">
    <property type="entry name" value="ParAB_family"/>
    <property type="match status" value="1"/>
</dbReference>
<dbReference type="InterPro" id="IPR050678">
    <property type="entry name" value="DNA_Partitioning_ATPase"/>
</dbReference>
<organism evidence="1 2">
    <name type="scientific">Allochromatium vinosum (strain ATCC 17899 / DSM 180 / NBRC 103801 / NCIMB 10441 / D)</name>
    <name type="common">Chromatium vinosum</name>
    <dbReference type="NCBI Taxonomy" id="572477"/>
    <lineage>
        <taxon>Bacteria</taxon>
        <taxon>Pseudomonadati</taxon>
        <taxon>Pseudomonadota</taxon>
        <taxon>Gammaproteobacteria</taxon>
        <taxon>Chromatiales</taxon>
        <taxon>Chromatiaceae</taxon>
        <taxon>Allochromatium</taxon>
    </lineage>
</organism>
<dbReference type="AlphaFoldDB" id="D3RW73"/>
<dbReference type="Proteomes" id="UP000001441">
    <property type="component" value="Plasmid pALVIN01"/>
</dbReference>
<dbReference type="SUPFAM" id="SSF52540">
    <property type="entry name" value="P-loop containing nucleoside triphosphate hydrolases"/>
    <property type="match status" value="1"/>
</dbReference>
<dbReference type="InterPro" id="IPR015223">
    <property type="entry name" value="MipZ"/>
</dbReference>
<reference evidence="1 2" key="1">
    <citation type="journal article" date="2011" name="Stand. Genomic Sci.">
        <title>Complete genome sequence of Allochromatium vinosum DSM 180(T).</title>
        <authorList>
            <person name="Weissgerber T."/>
            <person name="Zigann R."/>
            <person name="Bruce D."/>
            <person name="Chang Y.J."/>
            <person name="Detter J.C."/>
            <person name="Han C."/>
            <person name="Hauser L."/>
            <person name="Jeffries C.D."/>
            <person name="Land M."/>
            <person name="Munk A.C."/>
            <person name="Tapia R."/>
            <person name="Dahl C."/>
        </authorList>
    </citation>
    <scope>NUCLEOTIDE SEQUENCE [LARGE SCALE GENOMIC DNA]</scope>
    <source>
        <strain evidence="2">ATCC 17899 / DSM 180 / NBRC 103801 / NCIMB 10441 / D</strain>
        <plasmid evidence="2">Plasmid pALVIN01</plasmid>
    </source>
</reference>
<dbReference type="PIRSF" id="PIRSF009320">
    <property type="entry name" value="Nuc_binding_HP_1000"/>
    <property type="match status" value="1"/>
</dbReference>
<proteinExistence type="predicted"/>
<keyword evidence="2" id="KW-1185">Reference proteome</keyword>
<dbReference type="OrthoDB" id="69313at2"/>
<dbReference type="EMBL" id="CP001897">
    <property type="protein sequence ID" value="ADC64085.1"/>
    <property type="molecule type" value="Genomic_DNA"/>
</dbReference>
<evidence type="ECO:0000313" key="2">
    <source>
        <dbReference type="Proteomes" id="UP000001441"/>
    </source>
</evidence>
<dbReference type="PANTHER" id="PTHR13696:SF96">
    <property type="entry name" value="COBQ_COBB_MIND_PARA NUCLEOTIDE BINDING DOMAIN-CONTAINING PROTEIN"/>
    <property type="match status" value="1"/>
</dbReference>
<dbReference type="HOGENOM" id="CLU_037612_5_4_6"/>
<protein>
    <submittedName>
        <fullName evidence="1">Cobyrinic acid ac-diamide synthase</fullName>
    </submittedName>
</protein>
<dbReference type="KEGG" id="alv:Alvin_3188"/>
<name>D3RW73_ALLVD</name>
<geneLocation type="plasmid" evidence="1 2">
    <name>pALVIN01</name>
</geneLocation>
<gene>
    <name evidence="1" type="ordered locus">Alvin_3188</name>
</gene>
<dbReference type="PANTHER" id="PTHR13696">
    <property type="entry name" value="P-LOOP CONTAINING NUCLEOSIDE TRIPHOSPHATE HYDROLASE"/>
    <property type="match status" value="1"/>
</dbReference>
<accession>D3RW73</accession>
<dbReference type="Pfam" id="PF09140">
    <property type="entry name" value="MipZ"/>
    <property type="match status" value="1"/>
</dbReference>
<sequence>MILLLGGEKGGTGKSTLAVNLAVWLATKGVDVMLVDTDHQRTASNFIDRRNSQNDLPRIHCVEKYGNVLDAVRDLAGRYDEVIVDAGGRDSEELRSALVAANLVCCPLKASQPDIETTVHMNELVKLARALNPILQARLVISMASTNPVVQEALEAREILKELPEFVQSDVSIFERKIYRDAMVEGRGVIEMGNEKATAEITALAHEIYGDIR</sequence>
<dbReference type="InterPro" id="IPR027417">
    <property type="entry name" value="P-loop_NTPase"/>
</dbReference>
<dbReference type="RefSeq" id="WP_012972349.1">
    <property type="nucleotide sequence ID" value="NC_013852.1"/>
</dbReference>
<evidence type="ECO:0000313" key="1">
    <source>
        <dbReference type="EMBL" id="ADC64085.1"/>
    </source>
</evidence>
<keyword evidence="1" id="KW-0614">Plasmid</keyword>